<dbReference type="GO" id="GO:0042834">
    <property type="term" value="F:peptidoglycan binding"/>
    <property type="evidence" value="ECO:0007669"/>
    <property type="project" value="InterPro"/>
</dbReference>
<evidence type="ECO:0000313" key="4">
    <source>
        <dbReference type="EMBL" id="TYO99867.1"/>
    </source>
</evidence>
<keyword evidence="4" id="KW-0131">Cell cycle</keyword>
<dbReference type="InterPro" id="IPR007730">
    <property type="entry name" value="SPOR-like_dom"/>
</dbReference>
<feature type="region of interest" description="Disordered" evidence="1">
    <location>
        <begin position="1"/>
        <end position="88"/>
    </location>
</feature>
<keyword evidence="5" id="KW-1185">Reference proteome</keyword>
<dbReference type="Gene3D" id="3.30.70.1070">
    <property type="entry name" value="Sporulation related repeat"/>
    <property type="match status" value="2"/>
</dbReference>
<feature type="compositionally biased region" description="Low complexity" evidence="1">
    <location>
        <begin position="191"/>
        <end position="203"/>
    </location>
</feature>
<feature type="compositionally biased region" description="Acidic residues" evidence="1">
    <location>
        <begin position="13"/>
        <end position="36"/>
    </location>
</feature>
<sequence length="427" mass="44901">MDKRDDELFGFDAEGEDEAPEIEEELTIDSLDDEEGEAKAASGRGDDFGFDFAEAEPNTASVGDEEPLDVTFSGDQPEAPPSASSATPVLTALQGDEEGEPLEALLQEQEEHEAKRSPSRLLLLLLLAVAAAAVFFLVDRGGEQAPAPASVASKKLPIKPPPAAKEKPVTEVVERRPVAVAGEERLTANASAAKTVAPTAADAGKAGSEREAAVASLPEKSAAAAQPEAAESPAKPATEVKTVAEQAATAAAEQKPVAPPAAGTSSGQQEQPAGGALSAGYRVRVGAFILPANLRDALATVKKLGYEPRVEAGKITRSMVRLRYGVYPRQEARRHLDELKKIAPGAFVVYEQEKGAVYAGSFVNVDKARRYADVLWEKKGIRLDEVKVDVQVPLKKVSIGPFSDRAAARKAAAAMRQAGLEGEIVAP</sequence>
<dbReference type="Proteomes" id="UP000324159">
    <property type="component" value="Unassembled WGS sequence"/>
</dbReference>
<evidence type="ECO:0000256" key="1">
    <source>
        <dbReference type="SAM" id="MobiDB-lite"/>
    </source>
</evidence>
<protein>
    <submittedName>
        <fullName evidence="4">Cell division septation protein DedD</fullName>
    </submittedName>
</protein>
<comment type="caution">
    <text evidence="4">The sequence shown here is derived from an EMBL/GenBank/DDBJ whole genome shotgun (WGS) entry which is preliminary data.</text>
</comment>
<dbReference type="InterPro" id="IPR036680">
    <property type="entry name" value="SPOR-like_sf"/>
</dbReference>
<dbReference type="GO" id="GO:0051301">
    <property type="term" value="P:cell division"/>
    <property type="evidence" value="ECO:0007669"/>
    <property type="project" value="UniProtKB-KW"/>
</dbReference>
<dbReference type="EMBL" id="VNIB01000001">
    <property type="protein sequence ID" value="TYO99867.1"/>
    <property type="molecule type" value="Genomic_DNA"/>
</dbReference>
<proteinExistence type="predicted"/>
<feature type="region of interest" description="Disordered" evidence="1">
    <location>
        <begin position="145"/>
        <end position="169"/>
    </location>
</feature>
<keyword evidence="2" id="KW-0472">Membrane</keyword>
<dbReference type="PROSITE" id="PS51724">
    <property type="entry name" value="SPOR"/>
    <property type="match status" value="1"/>
</dbReference>
<dbReference type="AlphaFoldDB" id="A0A5D3WMP1"/>
<dbReference type="OrthoDB" id="5398313at2"/>
<dbReference type="SUPFAM" id="SSF110997">
    <property type="entry name" value="Sporulation related repeat"/>
    <property type="match status" value="1"/>
</dbReference>
<keyword evidence="2" id="KW-0812">Transmembrane</keyword>
<feature type="compositionally biased region" description="Low complexity" evidence="1">
    <location>
        <begin position="218"/>
        <end position="256"/>
    </location>
</feature>
<evidence type="ECO:0000313" key="5">
    <source>
        <dbReference type="Proteomes" id="UP000324159"/>
    </source>
</evidence>
<evidence type="ECO:0000259" key="3">
    <source>
        <dbReference type="PROSITE" id="PS51724"/>
    </source>
</evidence>
<organism evidence="4 5">
    <name type="scientific">Geothermobacter ehrlichii</name>
    <dbReference type="NCBI Taxonomy" id="213224"/>
    <lineage>
        <taxon>Bacteria</taxon>
        <taxon>Pseudomonadati</taxon>
        <taxon>Thermodesulfobacteriota</taxon>
        <taxon>Desulfuromonadia</taxon>
        <taxon>Desulfuromonadales</taxon>
        <taxon>Geothermobacteraceae</taxon>
        <taxon>Geothermobacter</taxon>
    </lineage>
</organism>
<name>A0A5D3WMP1_9BACT</name>
<dbReference type="Pfam" id="PF05036">
    <property type="entry name" value="SPOR"/>
    <property type="match status" value="2"/>
</dbReference>
<keyword evidence="2" id="KW-1133">Transmembrane helix</keyword>
<feature type="region of interest" description="Disordered" evidence="1">
    <location>
        <begin position="191"/>
        <end position="275"/>
    </location>
</feature>
<keyword evidence="4" id="KW-0132">Cell division</keyword>
<evidence type="ECO:0000256" key="2">
    <source>
        <dbReference type="SAM" id="Phobius"/>
    </source>
</evidence>
<accession>A0A5D3WMP1</accession>
<feature type="transmembrane region" description="Helical" evidence="2">
    <location>
        <begin position="121"/>
        <end position="138"/>
    </location>
</feature>
<gene>
    <name evidence="4" type="ORF">EDC39_10127</name>
</gene>
<feature type="domain" description="SPOR" evidence="3">
    <location>
        <begin position="349"/>
        <end position="427"/>
    </location>
</feature>
<reference evidence="4 5" key="1">
    <citation type="submission" date="2019-07" db="EMBL/GenBank/DDBJ databases">
        <title>Genomic Encyclopedia of Type Strains, Phase IV (KMG-IV): sequencing the most valuable type-strain genomes for metagenomic binning, comparative biology and taxonomic classification.</title>
        <authorList>
            <person name="Goeker M."/>
        </authorList>
    </citation>
    <scope>NUCLEOTIDE SEQUENCE [LARGE SCALE GENOMIC DNA]</scope>
    <source>
        <strain evidence="4 5">SS015</strain>
    </source>
</reference>
<dbReference type="RefSeq" id="WP_148894076.1">
    <property type="nucleotide sequence ID" value="NZ_VNIB01000001.1"/>
</dbReference>